<evidence type="ECO:0000256" key="2">
    <source>
        <dbReference type="ARBA" id="ARBA00022443"/>
    </source>
</evidence>
<organism evidence="14 15">
    <name type="scientific">Aquarana catesbeiana</name>
    <name type="common">American bullfrog</name>
    <name type="synonym">Rana catesbeiana</name>
    <dbReference type="NCBI Taxonomy" id="8400"/>
    <lineage>
        <taxon>Eukaryota</taxon>
        <taxon>Metazoa</taxon>
        <taxon>Chordata</taxon>
        <taxon>Craniata</taxon>
        <taxon>Vertebrata</taxon>
        <taxon>Euteleostomi</taxon>
        <taxon>Amphibia</taxon>
        <taxon>Batrachia</taxon>
        <taxon>Anura</taxon>
        <taxon>Neobatrachia</taxon>
        <taxon>Ranoidea</taxon>
        <taxon>Ranidae</taxon>
        <taxon>Aquarana</taxon>
    </lineage>
</organism>
<comment type="catalytic activity">
    <reaction evidence="11">
        <text>L-tyrosyl-[protein] + ATP = O-phospho-L-tyrosyl-[protein] + ADP + H(+)</text>
        <dbReference type="Rhea" id="RHEA:10596"/>
        <dbReference type="Rhea" id="RHEA-COMP:10136"/>
        <dbReference type="Rhea" id="RHEA-COMP:20101"/>
        <dbReference type="ChEBI" id="CHEBI:15378"/>
        <dbReference type="ChEBI" id="CHEBI:30616"/>
        <dbReference type="ChEBI" id="CHEBI:46858"/>
        <dbReference type="ChEBI" id="CHEBI:61978"/>
        <dbReference type="ChEBI" id="CHEBI:456216"/>
        <dbReference type="EC" id="2.7.10.2"/>
    </reaction>
</comment>
<evidence type="ECO:0000256" key="7">
    <source>
        <dbReference type="ARBA" id="ARBA00022777"/>
    </source>
</evidence>
<keyword evidence="5" id="KW-0519">Myristate</keyword>
<evidence type="ECO:0000256" key="6">
    <source>
        <dbReference type="ARBA" id="ARBA00022741"/>
    </source>
</evidence>
<dbReference type="InterPro" id="IPR001245">
    <property type="entry name" value="Ser-Thr/Tyr_kinase_cat_dom"/>
</dbReference>
<dbReference type="Gene3D" id="3.30.200.20">
    <property type="entry name" value="Phosphorylase Kinase, domain 1"/>
    <property type="match status" value="1"/>
</dbReference>
<keyword evidence="3" id="KW-0597">Phosphoprotein</keyword>
<dbReference type="Proteomes" id="UP000228934">
    <property type="component" value="Unassembled WGS sequence"/>
</dbReference>
<dbReference type="GO" id="GO:0005524">
    <property type="term" value="F:ATP binding"/>
    <property type="evidence" value="ECO:0007669"/>
    <property type="project" value="UniProtKB-KW"/>
</dbReference>
<dbReference type="InterPro" id="IPR020635">
    <property type="entry name" value="Tyr_kinase_cat_dom"/>
</dbReference>
<sequence length="376" mass="41437">MRCKGTATRAVLSESCAVNSGSNAVYGTGRLVKVEAASNYDIASLEFSGIMGCIKSKEDKGPSIKYRTEPKPDPINQFGNDPTQVAQSPAVKGPSANFNSHSMTPFGGSSGITPFGGASSVFSPVPVPYPGGLTGTWNGTTKVAIKTLKPGTMMPEAFLQEAQIMKKLRHDKLVPLYAVVSEEPIYIVTEFMTKEGDGKYLKLPQLVDMAAQIADGMAYIERMNYIHRDLRAANILVGDNLVCKIADFGLARLIEDNEYTARQGAKFPIKWTAPEAALYGRFTIKSDVWSFGILLTELVTKGRVPYPGMVNREVLEQVERGYRMPCPQGCPESLHELMKLCWKKDPDERPTFEYIQSFLEDYFTATEPQYQPGDNL</sequence>
<reference evidence="15" key="1">
    <citation type="journal article" date="2017" name="Nat. Commun.">
        <title>The North American bullfrog draft genome provides insight into hormonal regulation of long noncoding RNA.</title>
        <authorList>
            <person name="Hammond S.A."/>
            <person name="Warren R.L."/>
            <person name="Vandervalk B.P."/>
            <person name="Kucuk E."/>
            <person name="Khan H."/>
            <person name="Gibb E.A."/>
            <person name="Pandoh P."/>
            <person name="Kirk H."/>
            <person name="Zhao Y."/>
            <person name="Jones M."/>
            <person name="Mungall A.J."/>
            <person name="Coope R."/>
            <person name="Pleasance S."/>
            <person name="Moore R.A."/>
            <person name="Holt R.A."/>
            <person name="Round J.M."/>
            <person name="Ohora S."/>
            <person name="Walle B.V."/>
            <person name="Veldhoen N."/>
            <person name="Helbing C.C."/>
            <person name="Birol I."/>
        </authorList>
    </citation>
    <scope>NUCLEOTIDE SEQUENCE [LARGE SCALE GENOMIC DNA]</scope>
</reference>
<dbReference type="AlphaFoldDB" id="A0A2G9RWS8"/>
<dbReference type="EMBL" id="KV930936">
    <property type="protein sequence ID" value="PIO32348.1"/>
    <property type="molecule type" value="Genomic_DNA"/>
</dbReference>
<evidence type="ECO:0000256" key="1">
    <source>
        <dbReference type="ARBA" id="ARBA00011903"/>
    </source>
</evidence>
<evidence type="ECO:0000256" key="3">
    <source>
        <dbReference type="ARBA" id="ARBA00022553"/>
    </source>
</evidence>
<accession>A0A2G9RWS8</accession>
<feature type="region of interest" description="Disordered" evidence="12">
    <location>
        <begin position="72"/>
        <end position="96"/>
    </location>
</feature>
<dbReference type="SMART" id="SM00219">
    <property type="entry name" value="TyrKc"/>
    <property type="match status" value="1"/>
</dbReference>
<name>A0A2G9RWS8_AQUCT</name>
<dbReference type="Pfam" id="PF07714">
    <property type="entry name" value="PK_Tyr_Ser-Thr"/>
    <property type="match status" value="1"/>
</dbReference>
<evidence type="ECO:0000256" key="5">
    <source>
        <dbReference type="ARBA" id="ARBA00022707"/>
    </source>
</evidence>
<evidence type="ECO:0000259" key="13">
    <source>
        <dbReference type="PROSITE" id="PS50011"/>
    </source>
</evidence>
<evidence type="ECO:0000256" key="8">
    <source>
        <dbReference type="ARBA" id="ARBA00022840"/>
    </source>
</evidence>
<keyword evidence="7" id="KW-0418">Kinase</keyword>
<dbReference type="FunFam" id="1.10.510.10:FF:000553">
    <property type="entry name" value="Tyrosine-protein kinase"/>
    <property type="match status" value="1"/>
</dbReference>
<dbReference type="InterPro" id="IPR000719">
    <property type="entry name" value="Prot_kinase_dom"/>
</dbReference>
<dbReference type="PANTHER" id="PTHR24418">
    <property type="entry name" value="TYROSINE-PROTEIN KINASE"/>
    <property type="match status" value="1"/>
</dbReference>
<gene>
    <name evidence="14" type="ORF">AB205_0090300</name>
</gene>
<proteinExistence type="predicted"/>
<dbReference type="SUPFAM" id="SSF56112">
    <property type="entry name" value="Protein kinase-like (PK-like)"/>
    <property type="match status" value="1"/>
</dbReference>
<keyword evidence="6" id="KW-0547">Nucleotide-binding</keyword>
<dbReference type="PRINTS" id="PR00109">
    <property type="entry name" value="TYRKINASE"/>
</dbReference>
<evidence type="ECO:0000256" key="4">
    <source>
        <dbReference type="ARBA" id="ARBA00022679"/>
    </source>
</evidence>
<keyword evidence="9" id="KW-0829">Tyrosine-protein kinase</keyword>
<evidence type="ECO:0000313" key="15">
    <source>
        <dbReference type="Proteomes" id="UP000228934"/>
    </source>
</evidence>
<dbReference type="PROSITE" id="PS00109">
    <property type="entry name" value="PROTEIN_KINASE_TYR"/>
    <property type="match status" value="1"/>
</dbReference>
<keyword evidence="15" id="KW-1185">Reference proteome</keyword>
<dbReference type="InterPro" id="IPR008266">
    <property type="entry name" value="Tyr_kinase_AS"/>
</dbReference>
<keyword evidence="10" id="KW-0449">Lipoprotein</keyword>
<feature type="domain" description="Protein kinase" evidence="13">
    <location>
        <begin position="107"/>
        <end position="363"/>
    </location>
</feature>
<dbReference type="InterPro" id="IPR050198">
    <property type="entry name" value="Non-receptor_tyrosine_kinases"/>
</dbReference>
<evidence type="ECO:0000256" key="11">
    <source>
        <dbReference type="ARBA" id="ARBA00051245"/>
    </source>
</evidence>
<evidence type="ECO:0000256" key="12">
    <source>
        <dbReference type="SAM" id="MobiDB-lite"/>
    </source>
</evidence>
<evidence type="ECO:0000256" key="9">
    <source>
        <dbReference type="ARBA" id="ARBA00023137"/>
    </source>
</evidence>
<dbReference type="EC" id="2.7.10.2" evidence="1"/>
<dbReference type="InterPro" id="IPR011009">
    <property type="entry name" value="Kinase-like_dom_sf"/>
</dbReference>
<dbReference type="OrthoDB" id="4062651at2759"/>
<evidence type="ECO:0000313" key="14">
    <source>
        <dbReference type="EMBL" id="PIO32348.1"/>
    </source>
</evidence>
<dbReference type="GO" id="GO:0004715">
    <property type="term" value="F:non-membrane spanning protein tyrosine kinase activity"/>
    <property type="evidence" value="ECO:0007669"/>
    <property type="project" value="UniProtKB-EC"/>
</dbReference>
<evidence type="ECO:0000256" key="10">
    <source>
        <dbReference type="ARBA" id="ARBA00023288"/>
    </source>
</evidence>
<feature type="compositionally biased region" description="Polar residues" evidence="12">
    <location>
        <begin position="77"/>
        <end position="87"/>
    </location>
</feature>
<dbReference type="PROSITE" id="PS50011">
    <property type="entry name" value="PROTEIN_KINASE_DOM"/>
    <property type="match status" value="1"/>
</dbReference>
<keyword evidence="2" id="KW-0728">SH3 domain</keyword>
<protein>
    <recommendedName>
        <fullName evidence="1">non-specific protein-tyrosine kinase</fullName>
        <ecNumber evidence="1">2.7.10.2</ecNumber>
    </recommendedName>
</protein>
<dbReference type="Gene3D" id="1.10.510.10">
    <property type="entry name" value="Transferase(Phosphotransferase) domain 1"/>
    <property type="match status" value="1"/>
</dbReference>
<keyword evidence="8" id="KW-0067">ATP-binding</keyword>
<keyword evidence="4" id="KW-0808">Transferase</keyword>